<protein>
    <recommendedName>
        <fullName evidence="4">IS110 family transposase</fullName>
    </recommendedName>
</protein>
<evidence type="ECO:0008006" key="4">
    <source>
        <dbReference type="Google" id="ProtNLM"/>
    </source>
</evidence>
<evidence type="ECO:0000256" key="1">
    <source>
        <dbReference type="SAM" id="MobiDB-lite"/>
    </source>
</evidence>
<keyword evidence="3" id="KW-1185">Reference proteome</keyword>
<feature type="compositionally biased region" description="Basic and acidic residues" evidence="1">
    <location>
        <begin position="61"/>
        <end position="82"/>
    </location>
</feature>
<gene>
    <name evidence="2" type="ORF">GCM10022419_136120</name>
</gene>
<proteinExistence type="predicted"/>
<evidence type="ECO:0000313" key="3">
    <source>
        <dbReference type="Proteomes" id="UP001500630"/>
    </source>
</evidence>
<name>A0ABP7A9J7_9ACTN</name>
<feature type="region of interest" description="Disordered" evidence="1">
    <location>
        <begin position="56"/>
        <end position="101"/>
    </location>
</feature>
<dbReference type="EMBL" id="BAABDQ010000099">
    <property type="protein sequence ID" value="GAA3627722.1"/>
    <property type="molecule type" value="Genomic_DNA"/>
</dbReference>
<dbReference type="Proteomes" id="UP001500630">
    <property type="component" value="Unassembled WGS sequence"/>
</dbReference>
<organism evidence="2 3">
    <name type="scientific">Nonomuraea rosea</name>
    <dbReference type="NCBI Taxonomy" id="638574"/>
    <lineage>
        <taxon>Bacteria</taxon>
        <taxon>Bacillati</taxon>
        <taxon>Actinomycetota</taxon>
        <taxon>Actinomycetes</taxon>
        <taxon>Streptosporangiales</taxon>
        <taxon>Streptosporangiaceae</taxon>
        <taxon>Nonomuraea</taxon>
    </lineage>
</organism>
<sequence>MQVLYQRCAAIDVGKDEIAVALRVPGDGPQGRTTTKRIYKTFYGVLKEAARWLAGRPGRHPCGDGGHRDLQHAGLPRHDRTRPVRAGAGVQSRPRQERARP</sequence>
<reference evidence="3" key="1">
    <citation type="journal article" date="2019" name="Int. J. Syst. Evol. Microbiol.">
        <title>The Global Catalogue of Microorganisms (GCM) 10K type strain sequencing project: providing services to taxonomists for standard genome sequencing and annotation.</title>
        <authorList>
            <consortium name="The Broad Institute Genomics Platform"/>
            <consortium name="The Broad Institute Genome Sequencing Center for Infectious Disease"/>
            <person name="Wu L."/>
            <person name="Ma J."/>
        </authorList>
    </citation>
    <scope>NUCLEOTIDE SEQUENCE [LARGE SCALE GENOMIC DNA]</scope>
    <source>
        <strain evidence="3">JCM 17326</strain>
    </source>
</reference>
<accession>A0ABP7A9J7</accession>
<evidence type="ECO:0000313" key="2">
    <source>
        <dbReference type="EMBL" id="GAA3627722.1"/>
    </source>
</evidence>
<comment type="caution">
    <text evidence="2">The sequence shown here is derived from an EMBL/GenBank/DDBJ whole genome shotgun (WGS) entry which is preliminary data.</text>
</comment>